<proteinExistence type="predicted"/>
<name>A0ABV5V5M8_9MICO</name>
<evidence type="ECO:0008006" key="4">
    <source>
        <dbReference type="Google" id="ProtNLM"/>
    </source>
</evidence>
<protein>
    <recommendedName>
        <fullName evidence="4">Calcineurin-like phosphoesterase family protein</fullName>
    </recommendedName>
</protein>
<dbReference type="EMBL" id="JBHMAX010000024">
    <property type="protein sequence ID" value="MFB9733003.1"/>
    <property type="molecule type" value="Genomic_DNA"/>
</dbReference>
<dbReference type="RefSeq" id="WP_181409533.1">
    <property type="nucleotide sequence ID" value="NZ_JBHMAX010000024.1"/>
</dbReference>
<sequence>MTGLTLVHLGDLHGHLVPRPHLRSDGTGGTEGGLARIDCSGPTTPDRPATSTR</sequence>
<comment type="caution">
    <text evidence="2">The sequence shown here is derived from an EMBL/GenBank/DDBJ whole genome shotgun (WGS) entry which is preliminary data.</text>
</comment>
<accession>A0ABV5V5M8</accession>
<organism evidence="2 3">
    <name type="scientific">Ornithinimicrobium kibberense</name>
    <dbReference type="NCBI Taxonomy" id="282060"/>
    <lineage>
        <taxon>Bacteria</taxon>
        <taxon>Bacillati</taxon>
        <taxon>Actinomycetota</taxon>
        <taxon>Actinomycetes</taxon>
        <taxon>Micrococcales</taxon>
        <taxon>Ornithinimicrobiaceae</taxon>
        <taxon>Ornithinimicrobium</taxon>
    </lineage>
</organism>
<feature type="region of interest" description="Disordered" evidence="1">
    <location>
        <begin position="19"/>
        <end position="53"/>
    </location>
</feature>
<keyword evidence="3" id="KW-1185">Reference proteome</keyword>
<evidence type="ECO:0000313" key="2">
    <source>
        <dbReference type="EMBL" id="MFB9733003.1"/>
    </source>
</evidence>
<gene>
    <name evidence="2" type="ORF">ACFFN0_13220</name>
</gene>
<dbReference type="Proteomes" id="UP001589613">
    <property type="component" value="Unassembled WGS sequence"/>
</dbReference>
<reference evidence="2 3" key="1">
    <citation type="submission" date="2024-09" db="EMBL/GenBank/DDBJ databases">
        <authorList>
            <person name="Sun Q."/>
            <person name="Mori K."/>
        </authorList>
    </citation>
    <scope>NUCLEOTIDE SEQUENCE [LARGE SCALE GENOMIC DNA]</scope>
    <source>
        <strain evidence="2 3">JCM 12763</strain>
    </source>
</reference>
<evidence type="ECO:0000313" key="3">
    <source>
        <dbReference type="Proteomes" id="UP001589613"/>
    </source>
</evidence>
<evidence type="ECO:0000256" key="1">
    <source>
        <dbReference type="SAM" id="MobiDB-lite"/>
    </source>
</evidence>